<dbReference type="AlphaFoldDB" id="G5E3R0"/>
<keyword evidence="1" id="KW-0547">Nucleotide-binding</keyword>
<sequence length="126" mass="13496">KVGVIGFANVGKSSVINTMKRSLACNVGATKGTTRVAQEVWVDSEIKMVDSPALVVSPHNPPITVTMRSSCEGEEDVLGAVDVILRHASKQQMMMNYTLPGYTTSLEFLTLLANKRGMLKKGGVAD</sequence>
<proteinExistence type="evidence at transcript level"/>
<evidence type="ECO:0000259" key="3">
    <source>
        <dbReference type="Pfam" id="PF01926"/>
    </source>
</evidence>
<name>G5E3R0_9PIPI</name>
<dbReference type="PANTHER" id="PTHR11089:SF11">
    <property type="entry name" value="GUANINE NUCLEOTIDE-BINDING PROTEIN-LIKE 3"/>
    <property type="match status" value="1"/>
</dbReference>
<keyword evidence="2" id="KW-0342">GTP-binding</keyword>
<dbReference type="InterPro" id="IPR027417">
    <property type="entry name" value="P-loop_NTPase"/>
</dbReference>
<dbReference type="GO" id="GO:0005730">
    <property type="term" value="C:nucleolus"/>
    <property type="evidence" value="ECO:0007669"/>
    <property type="project" value="TreeGrafter"/>
</dbReference>
<accession>G5E3R0</accession>
<dbReference type="Gene3D" id="3.40.50.300">
    <property type="entry name" value="P-loop containing nucleotide triphosphate hydrolases"/>
    <property type="match status" value="1"/>
</dbReference>
<dbReference type="InterPro" id="IPR006073">
    <property type="entry name" value="GTP-bd"/>
</dbReference>
<evidence type="ECO:0000256" key="1">
    <source>
        <dbReference type="ARBA" id="ARBA00022741"/>
    </source>
</evidence>
<feature type="non-terminal residue" evidence="4">
    <location>
        <position position="1"/>
    </location>
</feature>
<evidence type="ECO:0000313" key="4">
    <source>
        <dbReference type="EMBL" id="AEQ18654.1"/>
    </source>
</evidence>
<evidence type="ECO:0000256" key="2">
    <source>
        <dbReference type="ARBA" id="ARBA00023134"/>
    </source>
</evidence>
<dbReference type="PANTHER" id="PTHR11089">
    <property type="entry name" value="GTP-BINDING PROTEIN-RELATED"/>
    <property type="match status" value="1"/>
</dbReference>
<dbReference type="EMBL" id="JP288024">
    <property type="protein sequence ID" value="AEQ18654.1"/>
    <property type="molecule type" value="mRNA"/>
</dbReference>
<organism evidence="4">
    <name type="scientific">Hymenochirus curtipes</name>
    <name type="common">western dwarf clawed frog</name>
    <dbReference type="NCBI Taxonomy" id="8362"/>
    <lineage>
        <taxon>Eukaryota</taxon>
        <taxon>Metazoa</taxon>
        <taxon>Chordata</taxon>
        <taxon>Craniata</taxon>
        <taxon>Vertebrata</taxon>
        <taxon>Euteleostomi</taxon>
        <taxon>Amphibia</taxon>
        <taxon>Batrachia</taxon>
        <taxon>Anura</taxon>
        <taxon>Pipoidea</taxon>
        <taxon>Pipidae</taxon>
        <taxon>Pipinae</taxon>
        <taxon>Hymenochirus</taxon>
    </lineage>
</organism>
<dbReference type="SUPFAM" id="SSF52540">
    <property type="entry name" value="P-loop containing nucleoside triphosphate hydrolases"/>
    <property type="match status" value="1"/>
</dbReference>
<dbReference type="InterPro" id="IPR050755">
    <property type="entry name" value="TRAFAC_YlqF/YawG_RiboMat"/>
</dbReference>
<feature type="non-terminal residue" evidence="4">
    <location>
        <position position="126"/>
    </location>
</feature>
<dbReference type="Pfam" id="PF01926">
    <property type="entry name" value="MMR_HSR1"/>
    <property type="match status" value="1"/>
</dbReference>
<protein>
    <submittedName>
        <fullName evidence="4">Putative guanine nucleotide-binding 3</fullName>
    </submittedName>
</protein>
<dbReference type="GO" id="GO:0005525">
    <property type="term" value="F:GTP binding"/>
    <property type="evidence" value="ECO:0007669"/>
    <property type="project" value="UniProtKB-KW"/>
</dbReference>
<reference evidence="4" key="1">
    <citation type="submission" date="2011-09" db="EMBL/GenBank/DDBJ databases">
        <title>The odds of duplicate gene persistence after polyploidization.</title>
        <authorList>
            <person name="Chain F.J.J."/>
            <person name="Evans B.J."/>
            <person name="Dushoff J."/>
        </authorList>
    </citation>
    <scope>NUCLEOTIDE SEQUENCE</scope>
    <source>
        <tissue evidence="4">Liver</tissue>
    </source>
</reference>
<feature type="domain" description="G" evidence="3">
    <location>
        <begin position="1"/>
        <end position="59"/>
    </location>
</feature>